<proteinExistence type="predicted"/>
<keyword evidence="2" id="KW-1185">Reference proteome</keyword>
<comment type="caution">
    <text evidence="1">The sequence shown here is derived from an EMBL/GenBank/DDBJ whole genome shotgun (WGS) entry which is preliminary data.</text>
</comment>
<sequence>MEAYAVSVLTAGMAGLSVFGDVLTPGLRWSVCLAALSLLVYRSTDPAVRGGAAGSVLADRKIFAENPLAPRLARAREVWVLAPAGKNFLSPEHCTLLRSVLADPGASVRCVVLNPSATEAVRIAAEQLTGEHSIEPLPAALDTALSRLRLMRSWDLPGELSCRVMDYSPGFSLVAIDPEEDGTVVVELHGVANDSSSARMHLTLTPGESGHWYRYWVKQFAEIWARSTEVT</sequence>
<dbReference type="EMBL" id="BAAAUV010000003">
    <property type="protein sequence ID" value="GAA3199237.1"/>
    <property type="molecule type" value="Genomic_DNA"/>
</dbReference>
<reference evidence="2" key="1">
    <citation type="journal article" date="2019" name="Int. J. Syst. Evol. Microbiol.">
        <title>The Global Catalogue of Microorganisms (GCM) 10K type strain sequencing project: providing services to taxonomists for standard genome sequencing and annotation.</title>
        <authorList>
            <consortium name="The Broad Institute Genomics Platform"/>
            <consortium name="The Broad Institute Genome Sequencing Center for Infectious Disease"/>
            <person name="Wu L."/>
            <person name="Ma J."/>
        </authorList>
    </citation>
    <scope>NUCLEOTIDE SEQUENCE [LARGE SCALE GENOMIC DNA]</scope>
    <source>
        <strain evidence="2">JCM 9377</strain>
    </source>
</reference>
<dbReference type="Proteomes" id="UP001501237">
    <property type="component" value="Unassembled WGS sequence"/>
</dbReference>
<organism evidence="1 2">
    <name type="scientific">Actinocorallia longicatena</name>
    <dbReference type="NCBI Taxonomy" id="111803"/>
    <lineage>
        <taxon>Bacteria</taxon>
        <taxon>Bacillati</taxon>
        <taxon>Actinomycetota</taxon>
        <taxon>Actinomycetes</taxon>
        <taxon>Streptosporangiales</taxon>
        <taxon>Thermomonosporaceae</taxon>
        <taxon>Actinocorallia</taxon>
    </lineage>
</organism>
<name>A0ABP6Q0Q8_9ACTN</name>
<gene>
    <name evidence="1" type="ORF">GCM10010468_11320</name>
</gene>
<accession>A0ABP6Q0Q8</accession>
<protein>
    <submittedName>
        <fullName evidence="1">Uncharacterized protein</fullName>
    </submittedName>
</protein>
<evidence type="ECO:0000313" key="2">
    <source>
        <dbReference type="Proteomes" id="UP001501237"/>
    </source>
</evidence>
<evidence type="ECO:0000313" key="1">
    <source>
        <dbReference type="EMBL" id="GAA3199237.1"/>
    </source>
</evidence>